<dbReference type="SUPFAM" id="SSF52317">
    <property type="entry name" value="Class I glutamine amidotransferase-like"/>
    <property type="match status" value="1"/>
</dbReference>
<name>A0A9W6WGK4_CANBO</name>
<proteinExistence type="inferred from homology"/>
<dbReference type="GO" id="GO:0005829">
    <property type="term" value="C:cytosol"/>
    <property type="evidence" value="ECO:0007669"/>
    <property type="project" value="TreeGrafter"/>
</dbReference>
<evidence type="ECO:0000256" key="1">
    <source>
        <dbReference type="ARBA" id="ARBA00008345"/>
    </source>
</evidence>
<dbReference type="GO" id="GO:0016829">
    <property type="term" value="F:lyase activity"/>
    <property type="evidence" value="ECO:0007669"/>
    <property type="project" value="UniProtKB-KW"/>
</dbReference>
<dbReference type="PROSITE" id="PS01236">
    <property type="entry name" value="PDXT_SNO_1"/>
    <property type="match status" value="1"/>
</dbReference>
<evidence type="ECO:0000313" key="7">
    <source>
        <dbReference type="EMBL" id="GME69577.1"/>
    </source>
</evidence>
<comment type="catalytic activity">
    <reaction evidence="6">
        <text>L-glutamine + H2O = L-glutamate + NH4(+)</text>
        <dbReference type="Rhea" id="RHEA:15889"/>
        <dbReference type="ChEBI" id="CHEBI:15377"/>
        <dbReference type="ChEBI" id="CHEBI:28938"/>
        <dbReference type="ChEBI" id="CHEBI:29985"/>
        <dbReference type="ChEBI" id="CHEBI:58359"/>
        <dbReference type="EC" id="3.5.1.2"/>
    </reaction>
</comment>
<gene>
    <name evidence="7" type="ORF">Cboi02_000241400</name>
</gene>
<keyword evidence="4" id="KW-0315">Glutamine amidotransferase</keyword>
<dbReference type="Proteomes" id="UP001165120">
    <property type="component" value="Unassembled WGS sequence"/>
</dbReference>
<keyword evidence="3" id="KW-0378">Hydrolase</keyword>
<protein>
    <recommendedName>
        <fullName evidence="2">glutaminase</fullName>
        <ecNumber evidence="2">3.5.1.2</ecNumber>
    </recommendedName>
</protein>
<dbReference type="Gene3D" id="3.40.50.880">
    <property type="match status" value="1"/>
</dbReference>
<evidence type="ECO:0000256" key="3">
    <source>
        <dbReference type="ARBA" id="ARBA00022801"/>
    </source>
</evidence>
<keyword evidence="8" id="KW-1185">Reference proteome</keyword>
<dbReference type="InterPro" id="IPR002161">
    <property type="entry name" value="PdxT/SNO"/>
</dbReference>
<comment type="similarity">
    <text evidence="1">Belongs to the glutaminase PdxT/SNO family.</text>
</comment>
<evidence type="ECO:0000256" key="5">
    <source>
        <dbReference type="ARBA" id="ARBA00023239"/>
    </source>
</evidence>
<dbReference type="Pfam" id="PF01174">
    <property type="entry name" value="SNO"/>
    <property type="match status" value="2"/>
</dbReference>
<comment type="caution">
    <text evidence="7">The sequence shown here is derived from an EMBL/GenBank/DDBJ whole genome shotgun (WGS) entry which is preliminary data.</text>
</comment>
<evidence type="ECO:0000313" key="8">
    <source>
        <dbReference type="Proteomes" id="UP001165120"/>
    </source>
</evidence>
<dbReference type="GO" id="GO:0042823">
    <property type="term" value="P:pyridoxal phosphate biosynthetic process"/>
    <property type="evidence" value="ECO:0007669"/>
    <property type="project" value="InterPro"/>
</dbReference>
<dbReference type="PANTHER" id="PTHR31559">
    <property type="entry name" value="PYRIDOXAL 5'-PHOSPHATE SYNTHASE SUBUNIT SNO"/>
    <property type="match status" value="1"/>
</dbReference>
<dbReference type="GO" id="GO:0004359">
    <property type="term" value="F:glutaminase activity"/>
    <property type="evidence" value="ECO:0007669"/>
    <property type="project" value="UniProtKB-EC"/>
</dbReference>
<dbReference type="InterPro" id="IPR021196">
    <property type="entry name" value="PdxT/SNO_CS"/>
</dbReference>
<dbReference type="PANTHER" id="PTHR31559:SF0">
    <property type="entry name" value="PYRIDOXAL 5'-PHOSPHATE SYNTHASE SUBUNIT SNO1-RELATED"/>
    <property type="match status" value="1"/>
</dbReference>
<dbReference type="EMBL" id="BSXN01000714">
    <property type="protein sequence ID" value="GME69577.1"/>
    <property type="molecule type" value="Genomic_DNA"/>
</dbReference>
<dbReference type="AlphaFoldDB" id="A0A9W6WGK4"/>
<keyword evidence="5" id="KW-0456">Lyase</keyword>
<sequence>MTLEKKLITIGVLSLQGSYIEHISHLEALFKDLRTDNKYDSVYDFKVKEVKNIEDLDGLSGLIFPGGESTTMSILLQRNKLLEPIRELVQIKKLPCWGTCAGLILLSNQISNTKIELGGTNIEKSMKYRVIGGLNVQIQRNSFGRQLDSFNKKFILDKFSGDLKNCEFSCLFIRAPVIKKILPINSENHDEKNNDVFVEHDFENGIVRAVELDKNNKSVPEILLKINENEENELIVAIKQDNIFGTSFHPELVIGDYRMHKWFLDEFVL</sequence>
<dbReference type="EC" id="3.5.1.2" evidence="2"/>
<evidence type="ECO:0000256" key="4">
    <source>
        <dbReference type="ARBA" id="ARBA00022962"/>
    </source>
</evidence>
<dbReference type="NCBIfam" id="TIGR03800">
    <property type="entry name" value="PLP_synth_Pdx2"/>
    <property type="match status" value="1"/>
</dbReference>
<organism evidence="7 8">
    <name type="scientific">Candida boidinii</name>
    <name type="common">Yeast</name>
    <dbReference type="NCBI Taxonomy" id="5477"/>
    <lineage>
        <taxon>Eukaryota</taxon>
        <taxon>Fungi</taxon>
        <taxon>Dikarya</taxon>
        <taxon>Ascomycota</taxon>
        <taxon>Saccharomycotina</taxon>
        <taxon>Pichiomycetes</taxon>
        <taxon>Pichiales</taxon>
        <taxon>Pichiaceae</taxon>
        <taxon>Ogataea</taxon>
        <taxon>Ogataea/Candida clade</taxon>
    </lineage>
</organism>
<accession>A0A9W6WGK4</accession>
<dbReference type="PROSITE" id="PS51273">
    <property type="entry name" value="GATASE_TYPE_1"/>
    <property type="match status" value="1"/>
</dbReference>
<evidence type="ECO:0000256" key="2">
    <source>
        <dbReference type="ARBA" id="ARBA00012918"/>
    </source>
</evidence>
<evidence type="ECO:0000256" key="6">
    <source>
        <dbReference type="ARBA" id="ARBA00049534"/>
    </source>
</evidence>
<dbReference type="GO" id="GO:0008614">
    <property type="term" value="P:pyridoxine metabolic process"/>
    <property type="evidence" value="ECO:0007669"/>
    <property type="project" value="TreeGrafter"/>
</dbReference>
<dbReference type="GO" id="GO:1903600">
    <property type="term" value="C:glutaminase complex"/>
    <property type="evidence" value="ECO:0007669"/>
    <property type="project" value="TreeGrafter"/>
</dbReference>
<dbReference type="PROSITE" id="PS51130">
    <property type="entry name" value="PDXT_SNO_2"/>
    <property type="match status" value="1"/>
</dbReference>
<reference evidence="7" key="1">
    <citation type="submission" date="2023-04" db="EMBL/GenBank/DDBJ databases">
        <title>Candida boidinii NBRC 10035.</title>
        <authorList>
            <person name="Ichikawa N."/>
            <person name="Sato H."/>
            <person name="Tonouchi N."/>
        </authorList>
    </citation>
    <scope>NUCLEOTIDE SEQUENCE</scope>
    <source>
        <strain evidence="7">NBRC 10035</strain>
    </source>
</reference>
<dbReference type="InterPro" id="IPR029062">
    <property type="entry name" value="Class_I_gatase-like"/>
</dbReference>